<feature type="domain" description="VTT" evidence="7">
    <location>
        <begin position="30"/>
        <end position="160"/>
    </location>
</feature>
<evidence type="ECO:0000256" key="3">
    <source>
        <dbReference type="ARBA" id="ARBA00022692"/>
    </source>
</evidence>
<comment type="subcellular location">
    <subcellularLocation>
        <location evidence="1">Cell membrane</location>
        <topology evidence="1">Multi-pass membrane protein</topology>
    </subcellularLocation>
</comment>
<protein>
    <submittedName>
        <fullName evidence="8">DedA family protein</fullName>
    </submittedName>
</protein>
<evidence type="ECO:0000256" key="6">
    <source>
        <dbReference type="SAM" id="Phobius"/>
    </source>
</evidence>
<comment type="caution">
    <text evidence="8">The sequence shown here is derived from an EMBL/GenBank/DDBJ whole genome shotgun (WGS) entry which is preliminary data.</text>
</comment>
<dbReference type="PANTHER" id="PTHR42709:SF6">
    <property type="entry name" value="UNDECAPRENYL PHOSPHATE TRANSPORTER A"/>
    <property type="match status" value="1"/>
</dbReference>
<dbReference type="PANTHER" id="PTHR42709">
    <property type="entry name" value="ALKALINE PHOSPHATASE LIKE PROTEIN"/>
    <property type="match status" value="1"/>
</dbReference>
<dbReference type="RefSeq" id="WP_176278249.1">
    <property type="nucleotide sequence ID" value="NZ_JABWMH010000001.1"/>
</dbReference>
<dbReference type="EMBL" id="JABWMH010000001">
    <property type="protein sequence ID" value="NVD26722.1"/>
    <property type="molecule type" value="Genomic_DNA"/>
</dbReference>
<evidence type="ECO:0000313" key="9">
    <source>
        <dbReference type="Proteomes" id="UP000652427"/>
    </source>
</evidence>
<reference evidence="8 9" key="1">
    <citation type="submission" date="2020-06" db="EMBL/GenBank/DDBJ databases">
        <authorList>
            <person name="Kim S.-J."/>
            <person name="Park S.-J."/>
        </authorList>
    </citation>
    <scope>NUCLEOTIDE SEQUENCE [LARGE SCALE GENOMIC DNA]</scope>
    <source>
        <strain evidence="8 9">SW-151</strain>
    </source>
</reference>
<gene>
    <name evidence="8" type="ORF">HUO14_02235</name>
</gene>
<keyword evidence="3 6" id="KW-0812">Transmembrane</keyword>
<evidence type="ECO:0000256" key="5">
    <source>
        <dbReference type="ARBA" id="ARBA00023136"/>
    </source>
</evidence>
<proteinExistence type="predicted"/>
<dbReference type="InterPro" id="IPR032816">
    <property type="entry name" value="VTT_dom"/>
</dbReference>
<evidence type="ECO:0000259" key="7">
    <source>
        <dbReference type="Pfam" id="PF09335"/>
    </source>
</evidence>
<feature type="transmembrane region" description="Helical" evidence="6">
    <location>
        <begin position="140"/>
        <end position="160"/>
    </location>
</feature>
<keyword evidence="4 6" id="KW-1133">Transmembrane helix</keyword>
<evidence type="ECO:0000256" key="1">
    <source>
        <dbReference type="ARBA" id="ARBA00004651"/>
    </source>
</evidence>
<dbReference type="Proteomes" id="UP000652427">
    <property type="component" value="Unassembled WGS sequence"/>
</dbReference>
<dbReference type="Pfam" id="PF09335">
    <property type="entry name" value="VTT_dom"/>
    <property type="match status" value="1"/>
</dbReference>
<feature type="transmembrane region" description="Helical" evidence="6">
    <location>
        <begin position="172"/>
        <end position="194"/>
    </location>
</feature>
<organism evidence="8 9">
    <name type="scientific">Parasphingorhabdus flavimaris</name>
    <dbReference type="NCBI Taxonomy" id="266812"/>
    <lineage>
        <taxon>Bacteria</taxon>
        <taxon>Pseudomonadati</taxon>
        <taxon>Pseudomonadota</taxon>
        <taxon>Alphaproteobacteria</taxon>
        <taxon>Sphingomonadales</taxon>
        <taxon>Sphingomonadaceae</taxon>
        <taxon>Parasphingorhabdus</taxon>
    </lineage>
</organism>
<feature type="transmembrane region" description="Helical" evidence="6">
    <location>
        <begin position="50"/>
        <end position="71"/>
    </location>
</feature>
<evidence type="ECO:0000313" key="8">
    <source>
        <dbReference type="EMBL" id="NVD26722.1"/>
    </source>
</evidence>
<feature type="transmembrane region" description="Helical" evidence="6">
    <location>
        <begin position="12"/>
        <end position="30"/>
    </location>
</feature>
<keyword evidence="5 6" id="KW-0472">Membrane</keyword>
<sequence length="200" mass="22365">MSSWVTDLIEHGGYWAIALLMALENIFPPIPSELIMGLGGVGVGQGTFHPAWLVLVGTVGSLAGNYVWFMVGRHWNEDDLRAFVRKHGRWLTLDVDTVNRIDRIFDNHGQWVVFVARFIPNIRTMISVPAGLLGMSHKRFILATSAGAAVWNSALVYAGYTLQQNIDDIGQYLGPVSLGVIGMLVVVYIWRIIFWRPKED</sequence>
<accession>A0ABX2MZ41</accession>
<dbReference type="InterPro" id="IPR051311">
    <property type="entry name" value="DedA_domain"/>
</dbReference>
<name>A0ABX2MZ41_9SPHN</name>
<evidence type="ECO:0000256" key="2">
    <source>
        <dbReference type="ARBA" id="ARBA00022475"/>
    </source>
</evidence>
<keyword evidence="2" id="KW-1003">Cell membrane</keyword>
<keyword evidence="9" id="KW-1185">Reference proteome</keyword>
<evidence type="ECO:0000256" key="4">
    <source>
        <dbReference type="ARBA" id="ARBA00022989"/>
    </source>
</evidence>